<keyword evidence="2" id="KW-0378">Hydrolase</keyword>
<dbReference type="InterPro" id="IPR012337">
    <property type="entry name" value="RNaseH-like_sf"/>
</dbReference>
<evidence type="ECO:0000256" key="1">
    <source>
        <dbReference type="ARBA" id="ARBA00022722"/>
    </source>
</evidence>
<evidence type="ECO:0000313" key="6">
    <source>
        <dbReference type="Proteomes" id="UP001231616"/>
    </source>
</evidence>
<dbReference type="GO" id="GO:0004527">
    <property type="term" value="F:exonuclease activity"/>
    <property type="evidence" value="ECO:0007669"/>
    <property type="project" value="UniProtKB-KW"/>
</dbReference>
<dbReference type="Gene3D" id="3.30.420.10">
    <property type="entry name" value="Ribonuclease H-like superfamily/Ribonuclease H"/>
    <property type="match status" value="1"/>
</dbReference>
<keyword evidence="6" id="KW-1185">Reference proteome</keyword>
<evidence type="ECO:0000256" key="2">
    <source>
        <dbReference type="ARBA" id="ARBA00022801"/>
    </source>
</evidence>
<proteinExistence type="predicted"/>
<dbReference type="SMART" id="SM00479">
    <property type="entry name" value="EXOIII"/>
    <property type="match status" value="1"/>
</dbReference>
<dbReference type="InterPro" id="IPR036397">
    <property type="entry name" value="RNaseH_sf"/>
</dbReference>
<evidence type="ECO:0000259" key="4">
    <source>
        <dbReference type="SMART" id="SM00479"/>
    </source>
</evidence>
<dbReference type="PANTHER" id="PTHR30231">
    <property type="entry name" value="DNA POLYMERASE III SUBUNIT EPSILON"/>
    <property type="match status" value="1"/>
</dbReference>
<dbReference type="NCBIfam" id="NF006602">
    <property type="entry name" value="PRK09146.1"/>
    <property type="match status" value="1"/>
</dbReference>
<accession>A0ABT9H0A1</accession>
<reference evidence="5 6" key="1">
    <citation type="submission" date="2023-08" db="EMBL/GenBank/DDBJ databases">
        <authorList>
            <person name="Joshi A."/>
            <person name="Thite S."/>
        </authorList>
    </citation>
    <scope>NUCLEOTIDE SEQUENCE [LARGE SCALE GENOMIC DNA]</scope>
    <source>
        <strain evidence="5 6">AC40</strain>
    </source>
</reference>
<dbReference type="InterPro" id="IPR013520">
    <property type="entry name" value="Ribonucl_H"/>
</dbReference>
<dbReference type="PANTHER" id="PTHR30231:SF4">
    <property type="entry name" value="PROTEIN NEN2"/>
    <property type="match status" value="1"/>
</dbReference>
<dbReference type="EMBL" id="JAUZVZ010000012">
    <property type="protein sequence ID" value="MDP4536529.1"/>
    <property type="molecule type" value="Genomic_DNA"/>
</dbReference>
<evidence type="ECO:0000256" key="3">
    <source>
        <dbReference type="ARBA" id="ARBA00022839"/>
    </source>
</evidence>
<comment type="caution">
    <text evidence="5">The sequence shown here is derived from an EMBL/GenBank/DDBJ whole genome shotgun (WGS) entry which is preliminary data.</text>
</comment>
<gene>
    <name evidence="5" type="ORF">Q3O60_10045</name>
</gene>
<dbReference type="SUPFAM" id="SSF53098">
    <property type="entry name" value="Ribonuclease H-like"/>
    <property type="match status" value="1"/>
</dbReference>
<organism evidence="5 6">
    <name type="scientific">Alkalimonas collagenimarina</name>
    <dbReference type="NCBI Taxonomy" id="400390"/>
    <lineage>
        <taxon>Bacteria</taxon>
        <taxon>Pseudomonadati</taxon>
        <taxon>Pseudomonadota</taxon>
        <taxon>Gammaproteobacteria</taxon>
        <taxon>Alkalimonas</taxon>
    </lineage>
</organism>
<dbReference type="RefSeq" id="WP_305893792.1">
    <property type="nucleotide sequence ID" value="NZ_JAUZVZ010000012.1"/>
</dbReference>
<evidence type="ECO:0000313" key="5">
    <source>
        <dbReference type="EMBL" id="MDP4536529.1"/>
    </source>
</evidence>
<keyword evidence="3 5" id="KW-0269">Exonuclease</keyword>
<name>A0ABT9H0A1_9GAMM</name>
<dbReference type="Pfam" id="PF00929">
    <property type="entry name" value="RNase_T"/>
    <property type="match status" value="1"/>
</dbReference>
<keyword evidence="1" id="KW-0540">Nuclease</keyword>
<protein>
    <submittedName>
        <fullName evidence="5">3'-5' exonuclease</fullName>
    </submittedName>
</protein>
<sequence>MLYLGPKRHKANTLTGDQPGIDWAQHFAERANQARDARLVQYYQAGMVTVDTPIKDVPLLAIDFETTGFEPEKDGILSIGVVPMTLQRISSNKARHWLLKPKFHLTESSVVIHGITHNDIAAAPDITSMLDELLSYMAGSVAVVHFRGIERPFLQATLLDRLGEGIDFPVIDTMELEARLHRSKPPGLLDKLLGRQPVSIRLADSRRRYGLPDYRPHHAVTDALASAELLQAQIADRFSPDTPIAELWK</sequence>
<feature type="domain" description="Exonuclease" evidence="4">
    <location>
        <begin position="58"/>
        <end position="239"/>
    </location>
</feature>
<dbReference type="CDD" id="cd06127">
    <property type="entry name" value="DEDDh"/>
    <property type="match status" value="1"/>
</dbReference>
<dbReference type="Proteomes" id="UP001231616">
    <property type="component" value="Unassembled WGS sequence"/>
</dbReference>